<sequence length="102" mass="10592">MTSSMRSADAQPQPVLGPPAPVAVFLVVTIEPGGEPAVRDLPAGPAGLVRAVGFPSPDGGLCCVAGVGSPAWDRLLTGPHPQELHPFRELARPRRRSSSRPP</sequence>
<dbReference type="InterPro" id="IPR011008">
    <property type="entry name" value="Dimeric_a/b-barrel"/>
</dbReference>
<name>A0A101UZA0_9ACTN</name>
<dbReference type="Pfam" id="PF04261">
    <property type="entry name" value="Dyp_perox_N"/>
    <property type="match status" value="1"/>
</dbReference>
<proteinExistence type="predicted"/>
<feature type="region of interest" description="Disordered" evidence="1">
    <location>
        <begin position="78"/>
        <end position="102"/>
    </location>
</feature>
<dbReference type="AlphaFoldDB" id="A0A101UZA0"/>
<feature type="compositionally biased region" description="Basic and acidic residues" evidence="1">
    <location>
        <begin position="82"/>
        <end position="92"/>
    </location>
</feature>
<organism evidence="3 4">
    <name type="scientific">Streptomyces dysideae</name>
    <dbReference type="NCBI Taxonomy" id="909626"/>
    <lineage>
        <taxon>Bacteria</taxon>
        <taxon>Bacillati</taxon>
        <taxon>Actinomycetota</taxon>
        <taxon>Actinomycetes</taxon>
        <taxon>Kitasatosporales</taxon>
        <taxon>Streptomycetaceae</taxon>
        <taxon>Streptomyces</taxon>
    </lineage>
</organism>
<evidence type="ECO:0000259" key="2">
    <source>
        <dbReference type="Pfam" id="PF04261"/>
    </source>
</evidence>
<evidence type="ECO:0000256" key="1">
    <source>
        <dbReference type="SAM" id="MobiDB-lite"/>
    </source>
</evidence>
<dbReference type="EMBL" id="LMXB01000051">
    <property type="protein sequence ID" value="KUO19563.1"/>
    <property type="molecule type" value="Genomic_DNA"/>
</dbReference>
<feature type="compositionally biased region" description="Basic residues" evidence="1">
    <location>
        <begin position="93"/>
        <end position="102"/>
    </location>
</feature>
<accession>A0A101UZA0</accession>
<dbReference type="STRING" id="909626.AQJ91_19620"/>
<dbReference type="InterPro" id="IPR048327">
    <property type="entry name" value="Dyp_perox_N"/>
</dbReference>
<evidence type="ECO:0000313" key="4">
    <source>
        <dbReference type="Proteomes" id="UP000053260"/>
    </source>
</evidence>
<reference evidence="3 4" key="1">
    <citation type="submission" date="2015-10" db="EMBL/GenBank/DDBJ databases">
        <title>Draft genome sequence of Streptomyces sp. RV15, isolated from a marine sponge.</title>
        <authorList>
            <person name="Ruckert C."/>
            <person name="Abdelmohsen U.R."/>
            <person name="Winkler A."/>
            <person name="Hentschel U."/>
            <person name="Kalinowski J."/>
            <person name="Kampfer P."/>
            <person name="Glaeser S."/>
        </authorList>
    </citation>
    <scope>NUCLEOTIDE SEQUENCE [LARGE SCALE GENOMIC DNA]</scope>
    <source>
        <strain evidence="3 4">RV15</strain>
    </source>
</reference>
<keyword evidence="4" id="KW-1185">Reference proteome</keyword>
<feature type="domain" description="Dyp-type peroxidase N-terminal" evidence="2">
    <location>
        <begin position="13"/>
        <end position="95"/>
    </location>
</feature>
<dbReference type="SUPFAM" id="SSF54909">
    <property type="entry name" value="Dimeric alpha+beta barrel"/>
    <property type="match status" value="1"/>
</dbReference>
<dbReference type="Proteomes" id="UP000053260">
    <property type="component" value="Unassembled WGS sequence"/>
</dbReference>
<comment type="caution">
    <text evidence="3">The sequence shown here is derived from an EMBL/GenBank/DDBJ whole genome shotgun (WGS) entry which is preliminary data.</text>
</comment>
<gene>
    <name evidence="3" type="ORF">AQJ91_19620</name>
</gene>
<protein>
    <recommendedName>
        <fullName evidence="2">Dyp-type peroxidase N-terminal domain-containing protein</fullName>
    </recommendedName>
</protein>
<evidence type="ECO:0000313" key="3">
    <source>
        <dbReference type="EMBL" id="KUO19563.1"/>
    </source>
</evidence>
<dbReference type="RefSeq" id="WP_067023067.1">
    <property type="nucleotide sequence ID" value="NZ_KQ949085.1"/>
</dbReference>